<protein>
    <recommendedName>
        <fullName evidence="5">Major facilitator superfamily (MFS) profile domain-containing protein</fullName>
    </recommendedName>
</protein>
<feature type="transmembrane region" description="Helical" evidence="4">
    <location>
        <begin position="134"/>
        <end position="154"/>
    </location>
</feature>
<dbReference type="InterPro" id="IPR020846">
    <property type="entry name" value="MFS_dom"/>
</dbReference>
<evidence type="ECO:0000313" key="7">
    <source>
        <dbReference type="Proteomes" id="UP000381093"/>
    </source>
</evidence>
<name>A0A5E7C418_PSEFL</name>
<evidence type="ECO:0000256" key="3">
    <source>
        <dbReference type="ARBA" id="ARBA00023136"/>
    </source>
</evidence>
<dbReference type="RefSeq" id="WP_150764239.1">
    <property type="nucleotide sequence ID" value="NZ_CABVHW010000004.1"/>
</dbReference>
<feature type="transmembrane region" description="Helical" evidence="4">
    <location>
        <begin position="302"/>
        <end position="323"/>
    </location>
</feature>
<evidence type="ECO:0000313" key="6">
    <source>
        <dbReference type="EMBL" id="VVN90973.1"/>
    </source>
</evidence>
<dbReference type="InterPro" id="IPR036259">
    <property type="entry name" value="MFS_trans_sf"/>
</dbReference>
<dbReference type="GO" id="GO:0022857">
    <property type="term" value="F:transmembrane transporter activity"/>
    <property type="evidence" value="ECO:0007669"/>
    <property type="project" value="InterPro"/>
</dbReference>
<feature type="transmembrane region" description="Helical" evidence="4">
    <location>
        <begin position="207"/>
        <end position="229"/>
    </location>
</feature>
<evidence type="ECO:0000256" key="4">
    <source>
        <dbReference type="SAM" id="Phobius"/>
    </source>
</evidence>
<feature type="transmembrane region" description="Helical" evidence="4">
    <location>
        <begin position="76"/>
        <end position="95"/>
    </location>
</feature>
<dbReference type="SUPFAM" id="SSF103473">
    <property type="entry name" value="MFS general substrate transporter"/>
    <property type="match status" value="1"/>
</dbReference>
<evidence type="ECO:0000259" key="5">
    <source>
        <dbReference type="PROSITE" id="PS50850"/>
    </source>
</evidence>
<sequence length="390" mass="40880">MSISRRTTLTFMLAASLASTIGGLPFNTLPILLGALADSFSFDAAQIGQLGSICFAGYLVGTLVAVAFIDRVNWRYLTVGCAVGAALALLASARLPAQAQAPLWALIGFFASLMTCLGLRIMSEMADKERALGVRQGIELSLVAALLFALPSLVVARFHYAGAALVLAAIILLLSLSALALPRRSDFAKAVDVVGERTLYARFSFPLPAYFALAAFFLFGAGQIGLWAFLERLGHGLALQPTELGIVFAVLKLLGGAAALTLAAMGDRLGARLPHLLVLAVISLGLILLGCAKGFLMYALGAWIWEVGFTWGCIFQSAAIARLDPSGRSIMLIPAAFALSSMTGPALAGSLVGDGFSPLLWLAFATAILPVLAFAGLLARRLQIKLPELA</sequence>
<feature type="transmembrane region" description="Helical" evidence="4">
    <location>
        <begin position="276"/>
        <end position="296"/>
    </location>
</feature>
<dbReference type="Proteomes" id="UP000381093">
    <property type="component" value="Unassembled WGS sequence"/>
</dbReference>
<feature type="transmembrane region" description="Helical" evidence="4">
    <location>
        <begin position="244"/>
        <end position="264"/>
    </location>
</feature>
<keyword evidence="2 4" id="KW-1133">Transmembrane helix</keyword>
<dbReference type="InterPro" id="IPR006311">
    <property type="entry name" value="TAT_signal"/>
</dbReference>
<evidence type="ECO:0000256" key="2">
    <source>
        <dbReference type="ARBA" id="ARBA00022989"/>
    </source>
</evidence>
<accession>A0A5E7C418</accession>
<feature type="transmembrane region" description="Helical" evidence="4">
    <location>
        <begin position="101"/>
        <end position="122"/>
    </location>
</feature>
<feature type="transmembrane region" description="Helical" evidence="4">
    <location>
        <begin position="359"/>
        <end position="379"/>
    </location>
</feature>
<organism evidence="6 7">
    <name type="scientific">Pseudomonas fluorescens</name>
    <dbReference type="NCBI Taxonomy" id="294"/>
    <lineage>
        <taxon>Bacteria</taxon>
        <taxon>Pseudomonadati</taxon>
        <taxon>Pseudomonadota</taxon>
        <taxon>Gammaproteobacteria</taxon>
        <taxon>Pseudomonadales</taxon>
        <taxon>Pseudomonadaceae</taxon>
        <taxon>Pseudomonas</taxon>
    </lineage>
</organism>
<dbReference type="AlphaFoldDB" id="A0A5E7C418"/>
<reference evidence="6 7" key="1">
    <citation type="submission" date="2019-09" db="EMBL/GenBank/DDBJ databases">
        <authorList>
            <person name="Chandra G."/>
            <person name="Truman W A."/>
        </authorList>
    </citation>
    <scope>NUCLEOTIDE SEQUENCE [LARGE SCALE GENOMIC DNA]</scope>
    <source>
        <strain evidence="6">PS710</strain>
    </source>
</reference>
<dbReference type="Gene3D" id="1.20.1250.20">
    <property type="entry name" value="MFS general substrate transporter like domains"/>
    <property type="match status" value="2"/>
</dbReference>
<gene>
    <name evidence="6" type="ORF">PS710_01877</name>
</gene>
<feature type="transmembrane region" description="Helical" evidence="4">
    <location>
        <begin position="47"/>
        <end position="69"/>
    </location>
</feature>
<evidence type="ECO:0000256" key="1">
    <source>
        <dbReference type="ARBA" id="ARBA00022692"/>
    </source>
</evidence>
<dbReference type="Pfam" id="PF07690">
    <property type="entry name" value="MFS_1"/>
    <property type="match status" value="1"/>
</dbReference>
<feature type="transmembrane region" description="Helical" evidence="4">
    <location>
        <begin position="160"/>
        <end position="181"/>
    </location>
</feature>
<keyword evidence="1 4" id="KW-0812">Transmembrane</keyword>
<dbReference type="InterPro" id="IPR011701">
    <property type="entry name" value="MFS"/>
</dbReference>
<feature type="domain" description="Major facilitator superfamily (MFS) profile" evidence="5">
    <location>
        <begin position="208"/>
        <end position="390"/>
    </location>
</feature>
<keyword evidence="3 4" id="KW-0472">Membrane</keyword>
<dbReference type="PROSITE" id="PS51318">
    <property type="entry name" value="TAT"/>
    <property type="match status" value="1"/>
</dbReference>
<feature type="transmembrane region" description="Helical" evidence="4">
    <location>
        <begin position="330"/>
        <end position="353"/>
    </location>
</feature>
<dbReference type="PROSITE" id="PS50850">
    <property type="entry name" value="MFS"/>
    <property type="match status" value="1"/>
</dbReference>
<dbReference type="EMBL" id="CABVHW010000004">
    <property type="protein sequence ID" value="VVN90973.1"/>
    <property type="molecule type" value="Genomic_DNA"/>
</dbReference>
<proteinExistence type="predicted"/>